<feature type="compositionally biased region" description="Low complexity" evidence="2">
    <location>
        <begin position="64"/>
        <end position="77"/>
    </location>
</feature>
<proteinExistence type="predicted"/>
<evidence type="ECO:0000256" key="3">
    <source>
        <dbReference type="SAM" id="Phobius"/>
    </source>
</evidence>
<dbReference type="InterPro" id="IPR036869">
    <property type="entry name" value="J_dom_sf"/>
</dbReference>
<evidence type="ECO:0000256" key="2">
    <source>
        <dbReference type="SAM" id="MobiDB-lite"/>
    </source>
</evidence>
<accession>A0A9N9NUZ5</accession>
<feature type="domain" description="J" evidence="4">
    <location>
        <begin position="1"/>
        <end position="55"/>
    </location>
</feature>
<dbReference type="PANTHER" id="PTHR44145:SF3">
    <property type="entry name" value="DNAJ HOMOLOG SUBFAMILY A MEMBER 3, MITOCHONDRIAL"/>
    <property type="match status" value="1"/>
</dbReference>
<feature type="non-terminal residue" evidence="5">
    <location>
        <position position="182"/>
    </location>
</feature>
<evidence type="ECO:0000256" key="1">
    <source>
        <dbReference type="ARBA" id="ARBA00023186"/>
    </source>
</evidence>
<protein>
    <submittedName>
        <fullName evidence="5">4253_t:CDS:1</fullName>
    </submittedName>
</protein>
<dbReference type="AlphaFoldDB" id="A0A9N9NUZ5"/>
<dbReference type="OrthoDB" id="10250354at2759"/>
<dbReference type="InterPro" id="IPR051938">
    <property type="entry name" value="Apopto_cytoskel_mod"/>
</dbReference>
<dbReference type="InterPro" id="IPR018253">
    <property type="entry name" value="DnaJ_domain_CS"/>
</dbReference>
<evidence type="ECO:0000313" key="6">
    <source>
        <dbReference type="Proteomes" id="UP000789508"/>
    </source>
</evidence>
<dbReference type="Gene3D" id="1.10.287.110">
    <property type="entry name" value="DnaJ domain"/>
    <property type="match status" value="1"/>
</dbReference>
<keyword evidence="3" id="KW-1133">Transmembrane helix</keyword>
<keyword evidence="6" id="KW-1185">Reference proteome</keyword>
<dbReference type="PRINTS" id="PR00625">
    <property type="entry name" value="JDOMAIN"/>
</dbReference>
<feature type="region of interest" description="Disordered" evidence="2">
    <location>
        <begin position="63"/>
        <end position="84"/>
    </location>
</feature>
<reference evidence="5" key="1">
    <citation type="submission" date="2021-06" db="EMBL/GenBank/DDBJ databases">
        <authorList>
            <person name="Kallberg Y."/>
            <person name="Tangrot J."/>
            <person name="Rosling A."/>
        </authorList>
    </citation>
    <scope>NUCLEOTIDE SEQUENCE</scope>
    <source>
        <strain evidence="5">FL130A</strain>
    </source>
</reference>
<dbReference type="SUPFAM" id="SSF46565">
    <property type="entry name" value="Chaperone J-domain"/>
    <property type="match status" value="1"/>
</dbReference>
<comment type="caution">
    <text evidence="5">The sequence shown here is derived from an EMBL/GenBank/DDBJ whole genome shotgun (WGS) entry which is preliminary data.</text>
</comment>
<dbReference type="PROSITE" id="PS00636">
    <property type="entry name" value="DNAJ_1"/>
    <property type="match status" value="1"/>
</dbReference>
<dbReference type="CDD" id="cd06257">
    <property type="entry name" value="DnaJ"/>
    <property type="match status" value="1"/>
</dbReference>
<dbReference type="Pfam" id="PF00226">
    <property type="entry name" value="DnaJ"/>
    <property type="match status" value="1"/>
</dbReference>
<dbReference type="EMBL" id="CAJVPS010047575">
    <property type="protein sequence ID" value="CAG8763203.1"/>
    <property type="molecule type" value="Genomic_DNA"/>
</dbReference>
<dbReference type="PANTHER" id="PTHR44145">
    <property type="entry name" value="DNAJ HOMOLOG SUBFAMILY A MEMBER 3, MITOCHONDRIAL"/>
    <property type="match status" value="1"/>
</dbReference>
<keyword evidence="1" id="KW-0143">Chaperone</keyword>
<evidence type="ECO:0000313" key="5">
    <source>
        <dbReference type="EMBL" id="CAG8763203.1"/>
    </source>
</evidence>
<dbReference type="PROSITE" id="PS50076">
    <property type="entry name" value="DNAJ_2"/>
    <property type="match status" value="1"/>
</dbReference>
<dbReference type="InterPro" id="IPR001623">
    <property type="entry name" value="DnaJ_domain"/>
</dbReference>
<dbReference type="Proteomes" id="UP000789508">
    <property type="component" value="Unassembled WGS sequence"/>
</dbReference>
<organism evidence="5 6">
    <name type="scientific">Ambispora leptoticha</name>
    <dbReference type="NCBI Taxonomy" id="144679"/>
    <lineage>
        <taxon>Eukaryota</taxon>
        <taxon>Fungi</taxon>
        <taxon>Fungi incertae sedis</taxon>
        <taxon>Mucoromycota</taxon>
        <taxon>Glomeromycotina</taxon>
        <taxon>Glomeromycetes</taxon>
        <taxon>Archaeosporales</taxon>
        <taxon>Ambisporaceae</taxon>
        <taxon>Ambispora</taxon>
    </lineage>
</organism>
<dbReference type="SMART" id="SM00271">
    <property type="entry name" value="DnaJ"/>
    <property type="match status" value="1"/>
</dbReference>
<sequence length="182" mass="21129">CAAEIKKRYYDLVKDYHPDKSKDTSAVALERFRKVVAAYEILSNPRKKDLYLRYGFGWEEQQKNSSSTSSYNGNNASKSYKPRSWHDEDRYHGAFNNNEPIFMANSYLAAFIIATALFGGMIQLLRLENSSMSLKAAADRHHLRASKNLKTVRREGQMYAERRRAEIMLMAHYLNGWETDEN</sequence>
<evidence type="ECO:0000259" key="4">
    <source>
        <dbReference type="PROSITE" id="PS50076"/>
    </source>
</evidence>
<keyword evidence="3" id="KW-0472">Membrane</keyword>
<keyword evidence="3" id="KW-0812">Transmembrane</keyword>
<feature type="transmembrane region" description="Helical" evidence="3">
    <location>
        <begin position="107"/>
        <end position="125"/>
    </location>
</feature>
<name>A0A9N9NUZ5_9GLOM</name>
<feature type="non-terminal residue" evidence="5">
    <location>
        <position position="1"/>
    </location>
</feature>
<gene>
    <name evidence="5" type="ORF">ALEPTO_LOCUS13747</name>
</gene>